<evidence type="ECO:0000256" key="2">
    <source>
        <dbReference type="ARBA" id="ARBA00022679"/>
    </source>
</evidence>
<feature type="region of interest" description="Disordered" evidence="9">
    <location>
        <begin position="577"/>
        <end position="600"/>
    </location>
</feature>
<evidence type="ECO:0000256" key="3">
    <source>
        <dbReference type="ARBA" id="ARBA00022741"/>
    </source>
</evidence>
<dbReference type="FunFam" id="3.50.7.10:FF:000007">
    <property type="entry name" value="1-phosphatidylinositol 3-phosphate 5-kinase isoform X1"/>
    <property type="match status" value="1"/>
</dbReference>
<reference evidence="11" key="1">
    <citation type="submission" date="2018-01" db="EMBL/GenBank/DDBJ databases">
        <authorList>
            <person name="Mao J.F."/>
        </authorList>
    </citation>
    <scope>NUCLEOTIDE SEQUENCE</scope>
    <source>
        <strain evidence="11">Huo1</strain>
        <tissue evidence="11">Leaf</tissue>
    </source>
</reference>
<dbReference type="Pfam" id="PF01504">
    <property type="entry name" value="PIP5K"/>
    <property type="match status" value="2"/>
</dbReference>
<dbReference type="CDD" id="cd03334">
    <property type="entry name" value="Fab1_TCP"/>
    <property type="match status" value="1"/>
</dbReference>
<dbReference type="GO" id="GO:0010008">
    <property type="term" value="C:endosome membrane"/>
    <property type="evidence" value="ECO:0007669"/>
    <property type="project" value="TreeGrafter"/>
</dbReference>
<dbReference type="Gene3D" id="3.30.810.10">
    <property type="entry name" value="2-Layer Sandwich"/>
    <property type="match status" value="1"/>
</dbReference>
<dbReference type="InterPro" id="IPR002423">
    <property type="entry name" value="Cpn60/GroEL/TCP-1"/>
</dbReference>
<feature type="compositionally biased region" description="Low complexity" evidence="9">
    <location>
        <begin position="507"/>
        <end position="520"/>
    </location>
</feature>
<dbReference type="GO" id="GO:0000285">
    <property type="term" value="F:1-phosphatidylinositol-3-phosphate 5-kinase activity"/>
    <property type="evidence" value="ECO:0007669"/>
    <property type="project" value="UniProtKB-EC"/>
</dbReference>
<evidence type="ECO:0000256" key="8">
    <source>
        <dbReference type="PROSITE-ProRule" id="PRU00781"/>
    </source>
</evidence>
<evidence type="ECO:0000313" key="12">
    <source>
        <dbReference type="Proteomes" id="UP000298416"/>
    </source>
</evidence>
<dbReference type="InterPro" id="IPR027409">
    <property type="entry name" value="GroEL-like_apical_dom_sf"/>
</dbReference>
<dbReference type="SMART" id="SM00330">
    <property type="entry name" value="PIPKc"/>
    <property type="match status" value="1"/>
</dbReference>
<dbReference type="Gene3D" id="3.50.7.10">
    <property type="entry name" value="GroEL"/>
    <property type="match status" value="1"/>
</dbReference>
<dbReference type="InterPro" id="IPR044769">
    <property type="entry name" value="PIKfyve_PIPKc"/>
</dbReference>
<dbReference type="Pfam" id="PF00118">
    <property type="entry name" value="Cpn60_TCP1"/>
    <property type="match status" value="1"/>
</dbReference>
<evidence type="ECO:0000256" key="5">
    <source>
        <dbReference type="ARBA" id="ARBA00022840"/>
    </source>
</evidence>
<dbReference type="CDD" id="cd17300">
    <property type="entry name" value="PIPKc_PIKfyve"/>
    <property type="match status" value="1"/>
</dbReference>
<keyword evidence="2 8" id="KW-0808">Transferase</keyword>
<dbReference type="GO" id="GO:0005524">
    <property type="term" value="F:ATP binding"/>
    <property type="evidence" value="ECO:0007669"/>
    <property type="project" value="UniProtKB-UniRule"/>
</dbReference>
<dbReference type="SUPFAM" id="SSF56104">
    <property type="entry name" value="SAICAR synthase-like"/>
    <property type="match status" value="1"/>
</dbReference>
<name>A0A8X8Y395_SALSN</name>
<feature type="compositionally biased region" description="Polar residues" evidence="9">
    <location>
        <begin position="585"/>
        <end position="598"/>
    </location>
</feature>
<dbReference type="InterPro" id="IPR027483">
    <property type="entry name" value="PInositol-4-P-4/5-kinase_C_sf"/>
</dbReference>
<dbReference type="EC" id="2.7.1.150" evidence="1"/>
<protein>
    <recommendedName>
        <fullName evidence="1">1-phosphatidylinositol-3-phosphate 5-kinase</fullName>
        <ecNumber evidence="1">2.7.1.150</ecNumber>
    </recommendedName>
    <alternativeName>
        <fullName evidence="7">Phosphatidylinositol 3-phosphate 5-kinase type III</fullName>
    </alternativeName>
</protein>
<dbReference type="PANTHER" id="PTHR45748">
    <property type="entry name" value="1-PHOSPHATIDYLINOSITOL 3-PHOSPHATE 5-KINASE-RELATED"/>
    <property type="match status" value="1"/>
</dbReference>
<evidence type="ECO:0000259" key="10">
    <source>
        <dbReference type="PROSITE" id="PS51455"/>
    </source>
</evidence>
<dbReference type="GO" id="GO:0046854">
    <property type="term" value="P:phosphatidylinositol phosphate biosynthetic process"/>
    <property type="evidence" value="ECO:0007669"/>
    <property type="project" value="TreeGrafter"/>
</dbReference>
<dbReference type="InterPro" id="IPR027484">
    <property type="entry name" value="PInositol-4-P-5-kinase_N"/>
</dbReference>
<organism evidence="11">
    <name type="scientific">Salvia splendens</name>
    <name type="common">Scarlet sage</name>
    <dbReference type="NCBI Taxonomy" id="180675"/>
    <lineage>
        <taxon>Eukaryota</taxon>
        <taxon>Viridiplantae</taxon>
        <taxon>Streptophyta</taxon>
        <taxon>Embryophyta</taxon>
        <taxon>Tracheophyta</taxon>
        <taxon>Spermatophyta</taxon>
        <taxon>Magnoliopsida</taxon>
        <taxon>eudicotyledons</taxon>
        <taxon>Gunneridae</taxon>
        <taxon>Pentapetalae</taxon>
        <taxon>asterids</taxon>
        <taxon>lamiids</taxon>
        <taxon>Lamiales</taxon>
        <taxon>Lamiaceae</taxon>
        <taxon>Nepetoideae</taxon>
        <taxon>Mentheae</taxon>
        <taxon>Salviinae</taxon>
        <taxon>Salvia</taxon>
        <taxon>Salvia subgen. Calosphace</taxon>
        <taxon>core Calosphace</taxon>
    </lineage>
</organism>
<dbReference type="PANTHER" id="PTHR45748:SF4">
    <property type="entry name" value="1-PHOSPHATIDYLINOSITOL-3-PHOSPHATE 5-KINASE FAB1D-RELATED"/>
    <property type="match status" value="1"/>
</dbReference>
<keyword evidence="4 8" id="KW-0418">Kinase</keyword>
<evidence type="ECO:0000313" key="11">
    <source>
        <dbReference type="EMBL" id="KAG6422825.1"/>
    </source>
</evidence>
<dbReference type="FunFam" id="3.30.800.10:FF:000007">
    <property type="entry name" value="Putative 1-phosphatidylinositol-4-phosphate 5-kinase/ zinc ion binding family"/>
    <property type="match status" value="1"/>
</dbReference>
<evidence type="ECO:0000256" key="9">
    <source>
        <dbReference type="SAM" id="MobiDB-lite"/>
    </source>
</evidence>
<comment type="subunit">
    <text evidence="6">Component of the PI(3,5)P2 regulatory complex at least composed of ATG18, SAC/FIG4, FAB1 and VAC14.</text>
</comment>
<proteinExistence type="predicted"/>
<keyword evidence="12" id="KW-1185">Reference proteome</keyword>
<dbReference type="Proteomes" id="UP000298416">
    <property type="component" value="Unassembled WGS sequence"/>
</dbReference>
<evidence type="ECO:0000256" key="7">
    <source>
        <dbReference type="ARBA" id="ARBA00077223"/>
    </source>
</evidence>
<feature type="region of interest" description="Disordered" evidence="9">
    <location>
        <begin position="498"/>
        <end position="520"/>
    </location>
</feature>
<dbReference type="PROSITE" id="PS51455">
    <property type="entry name" value="PIPK"/>
    <property type="match status" value="1"/>
</dbReference>
<dbReference type="FunFam" id="3.30.810.10:FF:000001">
    <property type="entry name" value="1-phosphatidylinositol 3-phosphate 5-kinase FAB1"/>
    <property type="match status" value="1"/>
</dbReference>
<dbReference type="InterPro" id="IPR002498">
    <property type="entry name" value="PInositol-4-P-4/5-kinase_core"/>
</dbReference>
<dbReference type="EMBL" id="PNBA02000005">
    <property type="protein sequence ID" value="KAG6422825.1"/>
    <property type="molecule type" value="Genomic_DNA"/>
</dbReference>
<reference evidence="11" key="2">
    <citation type="submission" date="2020-08" db="EMBL/GenBank/DDBJ databases">
        <title>Plant Genome Project.</title>
        <authorList>
            <person name="Zhang R.-G."/>
        </authorList>
    </citation>
    <scope>NUCLEOTIDE SEQUENCE</scope>
    <source>
        <strain evidence="11">Huo1</strain>
        <tissue evidence="11">Leaf</tissue>
    </source>
</reference>
<keyword evidence="3 8" id="KW-0547">Nucleotide-binding</keyword>
<sequence>MPSFSPTASLNTSHSSLSSCSDISSDGNFYDRPYVVDSSLVDSNILVNTNGFHQNGNLVKQHVLEVRKINGFGSVGEIETAEVPLGTNNNVERLSSSIDGSAAFLPNDEGSAEFWLPPEPEDWEDDVIGRVASYDDDECGDGATWARPSSLSSFEEEGSASFKFREEKVKAMDSVKNEKFAALVSQLVKSVSVSSSGGQGENWVDIVTSLSWEAAAFVKPNTHEGKAMDPDGYVKIKCIASGSRGQSQVYKGLVFKKHAAHKHMPIKYKNPRLLLIHGSLDLSSGGLSSFDSMQQQEKSNLKTIVDMIENCHPNVILVEKSVSRDIQESILANRMTLVFDMKLHRLDRVARCVGSPISSTELALGLKLRQCESFHIERFVEEHDGSNDGGKTPSKTLMFLEGCPSRLGCTIVLMGASSDQLKRIKCVIRCAVVMAYHFMLEASFLLDQTSMFSTVSPCDVLYPTLNSQRSTLIGSEDTHTCDSKVSDAIDIPISNGFHQNDPENLMSSSEGSSSLSSHSYSPDTFPGLSLSTSVEKATNDGFPLFSVSSKRITTPFGFNGRNQNGEAVAKIDDMQKDGYMEDNSPDTQPELSDTWNHSDNAEDQLPSKDGICVALDSESILVLLSSRNASRGTICEKSHFSHIKFYRSFDVPLGKFLRDTLLSQGLQCKTCGESPEVHSFFYAHHNKQLTIQVRRLPAGKSLPGETEGKLWMWSRCGLCQDGSLKSTKRVLISTAAHGLSFGKFLQLSFSDISSFNCSSSCGHSFHKDFLYFFGLGPMVAVFKYSPVATCSVSLPPQKMEFSASVKREFLKKESDDVYLQGMLMFVDIEKSLKEIEARYIGVTLNIQGSSKEFSDIMLMLKQEKSQFEVEIQHAMNDESEVDAASRILRLNTFRLELLLKSCVWDQRLHALLSSDIKVIDSNSIASVCVEANECPVTENCLNGQVEQYTGVWFENGLAVDVLLTEHRTEVGVSDSRDKPHRSLSLDLETDKDWIWAVFDDIRREYMEDLQRGYLPKIESFSSYAAESVPQKMINDEGSRLHIPLGANDYIVSDYEDEFSSIIACALALLKDFEVATDDLSERERGNDSRPNESSHKLTRVFSLTTSRWRSFGSLDSDGLHSPPANLEDSHTSSFDGLDLLDSTVTYSASHLEVSMGLGRKRKYSVVCLFASQFRQLRDRCCPSEVDFIASLSRCRNWDAKGGKSKSFFAKTLDDRLIIKEIKRTELDSFMKFATDYFEYMNECYELGNQTCLAKILGIYQVTIRAPRNGKETRHDLLVMENLSFGWNISRQYDLKGALHARLNTDEAGEVLLDQNFVNDMSVSPLYVCRKSKRNLQRAVYNDTNFLNTINVMDYSLLVGVDTQRGELVCGIIDYLRQYTWDKQLENWVKSSLVVPKNQLPTIISPIEYKKRFRKFISTHFLTVPDHWCSHRSSYPCTVCSPASDNGLQQKKRVNEDDGLFHTTSQKQGKREQGTVKVA</sequence>
<comment type="caution">
    <text evidence="11">The sequence shown here is derived from an EMBL/GenBank/DDBJ whole genome shotgun (WGS) entry which is preliminary data.</text>
</comment>
<dbReference type="SUPFAM" id="SSF52029">
    <property type="entry name" value="GroEL apical domain-like"/>
    <property type="match status" value="1"/>
</dbReference>
<evidence type="ECO:0000256" key="4">
    <source>
        <dbReference type="ARBA" id="ARBA00022777"/>
    </source>
</evidence>
<keyword evidence="5 8" id="KW-0067">ATP-binding</keyword>
<dbReference type="OrthoDB" id="158357at2759"/>
<feature type="domain" description="PIPK" evidence="10">
    <location>
        <begin position="1093"/>
        <end position="1420"/>
    </location>
</feature>
<accession>A0A8X8Y395</accession>
<gene>
    <name evidence="11" type="ORF">SASPL_113206</name>
</gene>
<evidence type="ECO:0000256" key="1">
    <source>
        <dbReference type="ARBA" id="ARBA00012009"/>
    </source>
</evidence>
<evidence type="ECO:0000256" key="6">
    <source>
        <dbReference type="ARBA" id="ARBA00023464"/>
    </source>
</evidence>
<dbReference type="Gene3D" id="3.30.800.10">
    <property type="entry name" value="Phosphatidylinositol Phosphate Kinase II Beta"/>
    <property type="match status" value="1"/>
</dbReference>